<reference evidence="5 6" key="1">
    <citation type="submission" date="2015-01" db="EMBL/GenBank/DDBJ databases">
        <title>Evolution of Trichinella species and genotypes.</title>
        <authorList>
            <person name="Korhonen P.K."/>
            <person name="Edoardo P."/>
            <person name="Giuseppe L.R."/>
            <person name="Gasser R.B."/>
        </authorList>
    </citation>
    <scope>NUCLEOTIDE SEQUENCE [LARGE SCALE GENOMIC DNA]</scope>
    <source>
        <strain evidence="5">ISS37</strain>
    </source>
</reference>
<dbReference type="Proteomes" id="UP000054630">
    <property type="component" value="Unassembled WGS sequence"/>
</dbReference>
<dbReference type="InterPro" id="IPR001841">
    <property type="entry name" value="Znf_RING"/>
</dbReference>
<dbReference type="GO" id="GO:0008270">
    <property type="term" value="F:zinc ion binding"/>
    <property type="evidence" value="ECO:0007669"/>
    <property type="project" value="UniProtKB-KW"/>
</dbReference>
<organism evidence="5 6">
    <name type="scientific">Trichinella nelsoni</name>
    <dbReference type="NCBI Taxonomy" id="6336"/>
    <lineage>
        <taxon>Eukaryota</taxon>
        <taxon>Metazoa</taxon>
        <taxon>Ecdysozoa</taxon>
        <taxon>Nematoda</taxon>
        <taxon>Enoplea</taxon>
        <taxon>Dorylaimia</taxon>
        <taxon>Trichinellida</taxon>
        <taxon>Trichinellidae</taxon>
        <taxon>Trichinella</taxon>
    </lineage>
</organism>
<comment type="caution">
    <text evidence="5">The sequence shown here is derived from an EMBL/GenBank/DDBJ whole genome shotgun (WGS) entry which is preliminary data.</text>
</comment>
<dbReference type="InterPro" id="IPR047134">
    <property type="entry name" value="RNF4"/>
</dbReference>
<protein>
    <recommendedName>
        <fullName evidence="4">RING-type domain-containing protein</fullName>
    </recommendedName>
</protein>
<dbReference type="PANTHER" id="PTHR23041:SF78">
    <property type="entry name" value="E3 UBIQUITIN-PROTEIN LIGASE RNF4"/>
    <property type="match status" value="1"/>
</dbReference>
<dbReference type="Gene3D" id="3.30.40.10">
    <property type="entry name" value="Zinc/RING finger domain, C3HC4 (zinc finger)"/>
    <property type="match status" value="1"/>
</dbReference>
<gene>
    <name evidence="5" type="ORF">T07_13520</name>
</gene>
<dbReference type="Pfam" id="PF14634">
    <property type="entry name" value="zf-RING_5"/>
    <property type="match status" value="1"/>
</dbReference>
<dbReference type="PANTHER" id="PTHR23041">
    <property type="entry name" value="RING FINGER DOMAIN-CONTAINING"/>
    <property type="match status" value="1"/>
</dbReference>
<dbReference type="AlphaFoldDB" id="A0A0V0RUT6"/>
<evidence type="ECO:0000313" key="5">
    <source>
        <dbReference type="EMBL" id="KRX18143.1"/>
    </source>
</evidence>
<evidence type="ECO:0000256" key="1">
    <source>
        <dbReference type="ARBA" id="ARBA00022771"/>
    </source>
</evidence>
<dbReference type="EMBL" id="JYDL01000077">
    <property type="protein sequence ID" value="KRX18143.1"/>
    <property type="molecule type" value="Genomic_DNA"/>
</dbReference>
<accession>A0A0V0RUT6</accession>
<evidence type="ECO:0000256" key="3">
    <source>
        <dbReference type="PROSITE-ProRule" id="PRU00175"/>
    </source>
</evidence>
<keyword evidence="1 3" id="KW-0863">Zinc-finger</keyword>
<name>A0A0V0RUT6_9BILA</name>
<evidence type="ECO:0000313" key="6">
    <source>
        <dbReference type="Proteomes" id="UP000054630"/>
    </source>
</evidence>
<evidence type="ECO:0000256" key="2">
    <source>
        <dbReference type="ARBA" id="ARBA00022833"/>
    </source>
</evidence>
<keyword evidence="6" id="KW-1185">Reference proteome</keyword>
<proteinExistence type="predicted"/>
<feature type="domain" description="RING-type" evidence="4">
    <location>
        <begin position="21"/>
        <end position="69"/>
    </location>
</feature>
<dbReference type="PROSITE" id="PS50089">
    <property type="entry name" value="ZF_RING_2"/>
    <property type="match status" value="1"/>
</dbReference>
<dbReference type="InterPro" id="IPR013083">
    <property type="entry name" value="Znf_RING/FYVE/PHD"/>
</dbReference>
<dbReference type="SUPFAM" id="SSF57850">
    <property type="entry name" value="RING/U-box"/>
    <property type="match status" value="1"/>
</dbReference>
<evidence type="ECO:0000259" key="4">
    <source>
        <dbReference type="PROSITE" id="PS50089"/>
    </source>
</evidence>
<keyword evidence="2" id="KW-0862">Zinc</keyword>
<sequence>MPKTNQTVTIEDDNWKAIIMCSICWKSPQEEENSSLPMYSTKCGHVLCVDCKIIYFPDKHSQKPCPMCRTTVKKSSLTRLHLNIC</sequence>
<dbReference type="OrthoDB" id="9049620at2759"/>
<keyword evidence="1 3" id="KW-0479">Metal-binding</keyword>